<dbReference type="Pfam" id="PF00528">
    <property type="entry name" value="BPD_transp_1"/>
    <property type="match status" value="1"/>
</dbReference>
<dbReference type="PANTHER" id="PTHR30614:SF0">
    <property type="entry name" value="L-CYSTINE TRANSPORT SYSTEM PERMEASE PROTEIN TCYL"/>
    <property type="match status" value="1"/>
</dbReference>
<feature type="transmembrane region" description="Helical" evidence="10">
    <location>
        <begin position="19"/>
        <end position="39"/>
    </location>
</feature>
<name>A0A1D4KCU8_9STAP</name>
<dbReference type="GO" id="GO:0006865">
    <property type="term" value="P:amino acid transport"/>
    <property type="evidence" value="ECO:0007669"/>
    <property type="project" value="UniProtKB-KW"/>
</dbReference>
<dbReference type="RefSeq" id="WP_069995206.1">
    <property type="nucleotide sequence ID" value="NZ_FMPG01000003.1"/>
</dbReference>
<organism evidence="13 15">
    <name type="scientific">Staphylococcus caeli</name>
    <dbReference type="NCBI Taxonomy" id="2201815"/>
    <lineage>
        <taxon>Bacteria</taxon>
        <taxon>Bacillati</taxon>
        <taxon>Bacillota</taxon>
        <taxon>Bacilli</taxon>
        <taxon>Bacillales</taxon>
        <taxon>Staphylococcaceae</taxon>
        <taxon>Staphylococcus</taxon>
    </lineage>
</organism>
<evidence type="ECO:0000256" key="4">
    <source>
        <dbReference type="ARBA" id="ARBA00022596"/>
    </source>
</evidence>
<dbReference type="GO" id="GO:0022857">
    <property type="term" value="F:transmembrane transporter activity"/>
    <property type="evidence" value="ECO:0007669"/>
    <property type="project" value="InterPro"/>
</dbReference>
<evidence type="ECO:0000313" key="14">
    <source>
        <dbReference type="Proteomes" id="UP000095412"/>
    </source>
</evidence>
<dbReference type="GO" id="GO:0015675">
    <property type="term" value="P:nickel cation transport"/>
    <property type="evidence" value="ECO:0007669"/>
    <property type="project" value="UniProtKB-KW"/>
</dbReference>
<keyword evidence="7 10" id="KW-1133">Transmembrane helix</keyword>
<evidence type="ECO:0000256" key="2">
    <source>
        <dbReference type="ARBA" id="ARBA00022448"/>
    </source>
</evidence>
<dbReference type="GO" id="GO:0043190">
    <property type="term" value="C:ATP-binding cassette (ABC) transporter complex"/>
    <property type="evidence" value="ECO:0007669"/>
    <property type="project" value="InterPro"/>
</dbReference>
<dbReference type="AlphaFoldDB" id="A0A1D4KCU8"/>
<dbReference type="PANTHER" id="PTHR30614">
    <property type="entry name" value="MEMBRANE COMPONENT OF AMINO ACID ABC TRANSPORTER"/>
    <property type="match status" value="1"/>
</dbReference>
<keyword evidence="8" id="KW-0921">Nickel transport</keyword>
<feature type="transmembrane region" description="Helical" evidence="10">
    <location>
        <begin position="93"/>
        <end position="112"/>
    </location>
</feature>
<feature type="transmembrane region" description="Helical" evidence="10">
    <location>
        <begin position="194"/>
        <end position="216"/>
    </location>
</feature>
<dbReference type="InterPro" id="IPR043429">
    <property type="entry name" value="ArtM/GltK/GlnP/TcyL/YhdX-like"/>
</dbReference>
<evidence type="ECO:0000256" key="10">
    <source>
        <dbReference type="RuleBase" id="RU363032"/>
    </source>
</evidence>
<comment type="subcellular location">
    <subcellularLocation>
        <location evidence="1 10">Cell membrane</location>
        <topology evidence="1 10">Multi-pass membrane protein</topology>
    </subcellularLocation>
</comment>
<keyword evidence="9 10" id="KW-0472">Membrane</keyword>
<evidence type="ECO:0000256" key="5">
    <source>
        <dbReference type="ARBA" id="ARBA00022692"/>
    </source>
</evidence>
<dbReference type="Gene3D" id="1.10.3720.10">
    <property type="entry name" value="MetI-like"/>
    <property type="match status" value="1"/>
</dbReference>
<feature type="domain" description="ABC transmembrane type-1" evidence="11">
    <location>
        <begin position="15"/>
        <end position="216"/>
    </location>
</feature>
<dbReference type="NCBIfam" id="TIGR01726">
    <property type="entry name" value="HEQRo_perm_3TM"/>
    <property type="match status" value="1"/>
</dbReference>
<evidence type="ECO:0000313" key="12">
    <source>
        <dbReference type="EMBL" id="SCS71603.1"/>
    </source>
</evidence>
<dbReference type="EMBL" id="FMPI01000005">
    <property type="protein sequence ID" value="SCS71603.1"/>
    <property type="molecule type" value="Genomic_DNA"/>
</dbReference>
<evidence type="ECO:0000256" key="9">
    <source>
        <dbReference type="ARBA" id="ARBA00023136"/>
    </source>
</evidence>
<keyword evidence="8" id="KW-0406">Ion transport</keyword>
<dbReference type="EMBL" id="FMPG01000003">
    <property type="protein sequence ID" value="SCS77223.1"/>
    <property type="molecule type" value="Genomic_DNA"/>
</dbReference>
<keyword evidence="5 10" id="KW-0812">Transmembrane</keyword>
<dbReference type="OrthoDB" id="9805999at2"/>
<dbReference type="InterPro" id="IPR010065">
    <property type="entry name" value="AA_ABC_transptr_permease_3TM"/>
</dbReference>
<reference evidence="13 15" key="2">
    <citation type="submission" date="2016-09" db="EMBL/GenBank/DDBJ databases">
        <authorList>
            <consortium name="Pathogen Informatics"/>
        </authorList>
    </citation>
    <scope>NUCLEOTIDE SEQUENCE [LARGE SCALE GENOMIC DNA]</scope>
    <source>
        <strain evidence="13 15">82B</strain>
    </source>
</reference>
<keyword evidence="3" id="KW-1003">Cell membrane</keyword>
<keyword evidence="6" id="KW-0029">Amino-acid transport</keyword>
<reference evidence="12 14" key="1">
    <citation type="submission" date="2016-09" db="EMBL/GenBank/DDBJ databases">
        <authorList>
            <consortium name="Pathogen Informatics"/>
            <person name="Sun Q."/>
            <person name="Inoue M."/>
        </authorList>
    </citation>
    <scope>NUCLEOTIDE SEQUENCE [LARGE SCALE GENOMIC DNA]</scope>
    <source>
        <strain evidence="12 14">82C</strain>
    </source>
</reference>
<evidence type="ECO:0000256" key="6">
    <source>
        <dbReference type="ARBA" id="ARBA00022970"/>
    </source>
</evidence>
<keyword evidence="4" id="KW-0533">Nickel</keyword>
<comment type="similarity">
    <text evidence="10">Belongs to the binding-protein-dependent transport system permease family.</text>
</comment>
<keyword evidence="2 10" id="KW-0813">Transport</keyword>
<keyword evidence="14" id="KW-1185">Reference proteome</keyword>
<dbReference type="Proteomes" id="UP000095412">
    <property type="component" value="Unassembled WGS sequence"/>
</dbReference>
<accession>A0A1D4KCU8</accession>
<proteinExistence type="inferred from homology"/>
<dbReference type="PROSITE" id="PS50928">
    <property type="entry name" value="ABC_TM1"/>
    <property type="match status" value="1"/>
</dbReference>
<protein>
    <submittedName>
        <fullName evidence="13">Amino acid ABC transporter permease</fullName>
    </submittedName>
</protein>
<evidence type="ECO:0000256" key="8">
    <source>
        <dbReference type="ARBA" id="ARBA00023112"/>
    </source>
</evidence>
<gene>
    <name evidence="13" type="primary">yecS</name>
    <name evidence="13" type="ORF">SAMEA2297795_01109</name>
    <name evidence="12" type="ORF">SAMEA2297796_00994</name>
</gene>
<evidence type="ECO:0000313" key="15">
    <source>
        <dbReference type="Proteomes" id="UP000095768"/>
    </source>
</evidence>
<dbReference type="InterPro" id="IPR035906">
    <property type="entry name" value="MetI-like_sf"/>
</dbReference>
<evidence type="ECO:0000313" key="13">
    <source>
        <dbReference type="EMBL" id="SCS77223.1"/>
    </source>
</evidence>
<feature type="transmembrane region" description="Helical" evidence="10">
    <location>
        <begin position="60"/>
        <end position="81"/>
    </location>
</feature>
<evidence type="ECO:0000256" key="7">
    <source>
        <dbReference type="ARBA" id="ARBA00022989"/>
    </source>
</evidence>
<dbReference type="CDD" id="cd06261">
    <property type="entry name" value="TM_PBP2"/>
    <property type="match status" value="1"/>
</dbReference>
<sequence>MTFIIYTITEVLKGVPNTILISIVAIMVGLCIGLIFAIIRLKRIPMLSQLIIVYNSFFRSTPLIVQLFIVYYGLPTFIIYLNKQLNWHINPDIFSPLIIAFIVFSLHAIAYLSESIKGGLQSVDADQIEAAQSVGLTKYHIYKEIVLPQAFAYALPNIENQFIMLIKGTSLAFAVQVTEIMAVSHVIANEGYRFITVYSVAAAFYWLLAIGLEYIFSKMEKHTTRYLETNAI</sequence>
<dbReference type="Proteomes" id="UP000095768">
    <property type="component" value="Unassembled WGS sequence"/>
</dbReference>
<dbReference type="SUPFAM" id="SSF161098">
    <property type="entry name" value="MetI-like"/>
    <property type="match status" value="1"/>
</dbReference>
<evidence type="ECO:0000256" key="1">
    <source>
        <dbReference type="ARBA" id="ARBA00004651"/>
    </source>
</evidence>
<evidence type="ECO:0000259" key="11">
    <source>
        <dbReference type="PROSITE" id="PS50928"/>
    </source>
</evidence>
<dbReference type="InterPro" id="IPR000515">
    <property type="entry name" value="MetI-like"/>
</dbReference>
<evidence type="ECO:0000256" key="3">
    <source>
        <dbReference type="ARBA" id="ARBA00022475"/>
    </source>
</evidence>